<dbReference type="GO" id="GO:0016887">
    <property type="term" value="F:ATP hydrolysis activity"/>
    <property type="evidence" value="ECO:0007669"/>
    <property type="project" value="InterPro"/>
</dbReference>
<accession>A0A3N5CNY7</accession>
<sequence>MLLEFELENEGSFADSSTLSLIASKLKEESEGSVRRIGPPAELDVLTSAIVLGKNGSGKSSFIDALKFVGQFVRSSAIDDGADAVLPYDPNLLMEGFDEKPTFFRVLFSVAGVVYNFGFSHDAEKIMEEFLEVADKSSRFRKLYERNWSEELSEYEYSFGEALTGTRRVWADNTRKNALYLSTANQLNSQDLKEPYTWLTKFLRNASIGTTGKRYTIVRCREEKAFREKVVSFLQSMDVNVVDLEFREDEFDDTVLEKTFSREFLEKMKDQIGPRKDEKNYQVFFKKKTDTGDITEFPLSRESTGTRALFCLAGPLFDVLENGYCLLVDELNTSLHPLVVKFLIEIFGDEKINKKNAQLLFTSHDVSVLRESVLRRDQVWFIEHDGTSSLIVPLSDYSPRKKEALEKGYLSGRYGGVPAVATTFLRYLA</sequence>
<comment type="caution">
    <text evidence="2">The sequence shown here is derived from an EMBL/GenBank/DDBJ whole genome shotgun (WGS) entry which is preliminary data.</text>
</comment>
<organism evidence="2 3">
    <name type="scientific">Aurantiacibacter spongiae</name>
    <dbReference type="NCBI Taxonomy" id="2488860"/>
    <lineage>
        <taxon>Bacteria</taxon>
        <taxon>Pseudomonadati</taxon>
        <taxon>Pseudomonadota</taxon>
        <taxon>Alphaproteobacteria</taxon>
        <taxon>Sphingomonadales</taxon>
        <taxon>Erythrobacteraceae</taxon>
        <taxon>Aurantiacibacter</taxon>
    </lineage>
</organism>
<dbReference type="InterPro" id="IPR027417">
    <property type="entry name" value="P-loop_NTPase"/>
</dbReference>
<dbReference type="Proteomes" id="UP000275232">
    <property type="component" value="Unassembled WGS sequence"/>
</dbReference>
<keyword evidence="2" id="KW-0547">Nucleotide-binding</keyword>
<proteinExistence type="predicted"/>
<evidence type="ECO:0000313" key="3">
    <source>
        <dbReference type="Proteomes" id="UP000275232"/>
    </source>
</evidence>
<dbReference type="PANTHER" id="PTHR40396">
    <property type="entry name" value="ATPASE-LIKE PROTEIN"/>
    <property type="match status" value="1"/>
</dbReference>
<name>A0A3N5CNY7_9SPHN</name>
<feature type="domain" description="ATPase AAA-type core" evidence="1">
    <location>
        <begin position="50"/>
        <end position="369"/>
    </location>
</feature>
<dbReference type="Gene3D" id="3.40.50.300">
    <property type="entry name" value="P-loop containing nucleotide triphosphate hydrolases"/>
    <property type="match status" value="1"/>
</dbReference>
<dbReference type="AlphaFoldDB" id="A0A3N5CNY7"/>
<keyword evidence="3" id="KW-1185">Reference proteome</keyword>
<protein>
    <submittedName>
        <fullName evidence="2">ATP-binding protein</fullName>
    </submittedName>
</protein>
<reference evidence="2 3" key="1">
    <citation type="submission" date="2018-11" db="EMBL/GenBank/DDBJ databases">
        <title>Erythrobacter spongiae sp. nov., isolated from a marine sponge.</title>
        <authorList>
            <person name="Zhuang L."/>
            <person name="Luo L."/>
        </authorList>
    </citation>
    <scope>NUCLEOTIDE SEQUENCE [LARGE SCALE GENOMIC DNA]</scope>
    <source>
        <strain evidence="2 3">HN-E23</strain>
    </source>
</reference>
<dbReference type="GO" id="GO:0005524">
    <property type="term" value="F:ATP binding"/>
    <property type="evidence" value="ECO:0007669"/>
    <property type="project" value="UniProtKB-KW"/>
</dbReference>
<dbReference type="Pfam" id="PF13304">
    <property type="entry name" value="AAA_21"/>
    <property type="match status" value="1"/>
</dbReference>
<dbReference type="RefSeq" id="WP_123878396.1">
    <property type="nucleotide sequence ID" value="NZ_RPFZ01000001.1"/>
</dbReference>
<dbReference type="OrthoDB" id="9809324at2"/>
<keyword evidence="2" id="KW-0067">ATP-binding</keyword>
<dbReference type="EMBL" id="RPFZ01000001">
    <property type="protein sequence ID" value="RPF70683.1"/>
    <property type="molecule type" value="Genomic_DNA"/>
</dbReference>
<dbReference type="SUPFAM" id="SSF52540">
    <property type="entry name" value="P-loop containing nucleoside triphosphate hydrolases"/>
    <property type="match status" value="1"/>
</dbReference>
<evidence type="ECO:0000259" key="1">
    <source>
        <dbReference type="Pfam" id="PF13304"/>
    </source>
</evidence>
<evidence type="ECO:0000313" key="2">
    <source>
        <dbReference type="EMBL" id="RPF70683.1"/>
    </source>
</evidence>
<gene>
    <name evidence="2" type="ORF">EG799_02880</name>
</gene>
<dbReference type="InterPro" id="IPR003959">
    <property type="entry name" value="ATPase_AAA_core"/>
</dbReference>
<dbReference type="PANTHER" id="PTHR40396:SF1">
    <property type="entry name" value="ATPASE AAA-TYPE CORE DOMAIN-CONTAINING PROTEIN"/>
    <property type="match status" value="1"/>
</dbReference>